<keyword evidence="1" id="KW-0378">Hydrolase</keyword>
<protein>
    <recommendedName>
        <fullName evidence="5">Carbohydrate esterase family 16 protein</fullName>
    </recommendedName>
</protein>
<dbReference type="Gene3D" id="3.40.50.1110">
    <property type="entry name" value="SGNH hydrolase"/>
    <property type="match status" value="1"/>
</dbReference>
<evidence type="ECO:0000256" key="1">
    <source>
        <dbReference type="ARBA" id="ARBA00022801"/>
    </source>
</evidence>
<feature type="chain" id="PRO_5010574049" description="Carbohydrate esterase family 16 protein" evidence="2">
    <location>
        <begin position="22"/>
        <end position="341"/>
    </location>
</feature>
<dbReference type="InterPro" id="IPR036514">
    <property type="entry name" value="SGNH_hydro_sf"/>
</dbReference>
<dbReference type="VEuPathDB" id="FungiDB:sscle_02g015580"/>
<sequence>MVSSRITTVLTATSLVASVQGAPLAQDTHKQCQATSNWPGWNEIQYAFTFGDSYSASGFQTNGTQPTPTNPLGNPTYPGYTATNGQNWVDFLTVKYNKSTVLTYNLAYGGATINSDLVAPYEPQVSSVAEQIENQFFPAYAGKPDTAPWSSGNTLFAIFDGINDVGNSYYLGASATANLNERIMAVYHGLVDELYYIGARNFAFLNVPPVDRSPLAISGGASYQAEEKLDIADWNNRLAALAQSLKKTFSDVNVFTVDTNTLFTKVLNNPKSFPQTSVYQNTTAYCVAYENGTPTPNYTDPSCYIPVNEYFWLNSLHPTYPMHDVLAQEVAKVLQSGPNVC</sequence>
<dbReference type="InterPro" id="IPR051058">
    <property type="entry name" value="GDSL_Est/Lipase"/>
</dbReference>
<dbReference type="KEGG" id="ssl:SS1G_04592"/>
<gene>
    <name evidence="3" type="ORF">sscle_02g015580</name>
</gene>
<proteinExistence type="predicted"/>
<dbReference type="SUPFAM" id="SSF52266">
    <property type="entry name" value="SGNH hydrolase"/>
    <property type="match status" value="1"/>
</dbReference>
<dbReference type="RefSeq" id="XP_001594784.1">
    <property type="nucleotide sequence ID" value="XM_001594734.1"/>
</dbReference>
<dbReference type="GO" id="GO:0016788">
    <property type="term" value="F:hydrolase activity, acting on ester bonds"/>
    <property type="evidence" value="ECO:0007669"/>
    <property type="project" value="InterPro"/>
</dbReference>
<evidence type="ECO:0008006" key="5">
    <source>
        <dbReference type="Google" id="ProtNLM"/>
    </source>
</evidence>
<organism evidence="3 4">
    <name type="scientific">Sclerotinia sclerotiorum (strain ATCC 18683 / 1980 / Ss-1)</name>
    <name type="common">White mold</name>
    <name type="synonym">Whetzelinia sclerotiorum</name>
    <dbReference type="NCBI Taxonomy" id="665079"/>
    <lineage>
        <taxon>Eukaryota</taxon>
        <taxon>Fungi</taxon>
        <taxon>Dikarya</taxon>
        <taxon>Ascomycota</taxon>
        <taxon>Pezizomycotina</taxon>
        <taxon>Leotiomycetes</taxon>
        <taxon>Helotiales</taxon>
        <taxon>Sclerotiniaceae</taxon>
        <taxon>Sclerotinia</taxon>
    </lineage>
</organism>
<dbReference type="OMA" id="NLNERIM"/>
<accession>A0A1D9PVP6</accession>
<feature type="signal peptide" evidence="2">
    <location>
        <begin position="1"/>
        <end position="21"/>
    </location>
</feature>
<dbReference type="CDD" id="cd01846">
    <property type="entry name" value="fatty_acyltransferase_like"/>
    <property type="match status" value="1"/>
</dbReference>
<reference evidence="4" key="1">
    <citation type="journal article" date="2017" name="Genome Biol. Evol.">
        <title>The complete genome sequence of the phytopathogenic fungus Sclerotinia sclerotiorum reveals insights into the genome architecture of broad host range pathogens.</title>
        <authorList>
            <person name="Derbyshire M."/>
            <person name="Denton-Giles M."/>
            <person name="Hegedus D."/>
            <person name="Seifbarghy S."/>
            <person name="Rollins J."/>
            <person name="van Kan J."/>
            <person name="Seidl M.F."/>
            <person name="Faino L."/>
            <person name="Mbengue M."/>
            <person name="Navaud O."/>
            <person name="Raffaele S."/>
            <person name="Hammond-Kosack K."/>
            <person name="Heard S."/>
            <person name="Oliver R."/>
        </authorList>
    </citation>
    <scope>NUCLEOTIDE SEQUENCE [LARGE SCALE GENOMIC DNA]</scope>
    <source>
        <strain evidence="4">ATCC 18683 / 1980 / Ss-1</strain>
    </source>
</reference>
<keyword evidence="2" id="KW-0732">Signal</keyword>
<dbReference type="InterPro" id="IPR001087">
    <property type="entry name" value="GDSL"/>
</dbReference>
<evidence type="ECO:0000313" key="3">
    <source>
        <dbReference type="EMBL" id="APA06788.1"/>
    </source>
</evidence>
<dbReference type="OrthoDB" id="1600564at2759"/>
<dbReference type="EMBL" id="CP017815">
    <property type="protein sequence ID" value="APA06788.1"/>
    <property type="molecule type" value="Genomic_DNA"/>
</dbReference>
<evidence type="ECO:0000313" key="4">
    <source>
        <dbReference type="Proteomes" id="UP000177798"/>
    </source>
</evidence>
<dbReference type="PANTHER" id="PTHR45648">
    <property type="entry name" value="GDSL LIPASE/ACYLHYDROLASE FAMILY PROTEIN (AFU_ORTHOLOGUE AFUA_4G14700)"/>
    <property type="match status" value="1"/>
</dbReference>
<dbReference type="PANTHER" id="PTHR45648:SF85">
    <property type="entry name" value="A, PUTATIVE (AFU_ORTHOLOGUE AFUA_2G10760)-RELATED"/>
    <property type="match status" value="1"/>
</dbReference>
<dbReference type="Proteomes" id="UP000177798">
    <property type="component" value="Chromosome 2"/>
</dbReference>
<name>A0A1D9PVP6_SCLS1</name>
<dbReference type="Pfam" id="PF00657">
    <property type="entry name" value="Lipase_GDSL"/>
    <property type="match status" value="1"/>
</dbReference>
<dbReference type="AlphaFoldDB" id="A0A1D9PVP6"/>
<evidence type="ECO:0000256" key="2">
    <source>
        <dbReference type="SAM" id="SignalP"/>
    </source>
</evidence>